<dbReference type="GO" id="GO:0003723">
    <property type="term" value="F:RNA binding"/>
    <property type="evidence" value="ECO:0007669"/>
    <property type="project" value="UniProtKB-UniRule"/>
</dbReference>
<dbReference type="Proteomes" id="UP001652626">
    <property type="component" value="Chromosome 7"/>
</dbReference>
<dbReference type="AlphaFoldDB" id="A0A8B8IKT0"/>
<feature type="region of interest" description="Disordered" evidence="5">
    <location>
        <begin position="274"/>
        <end position="332"/>
    </location>
</feature>
<keyword evidence="3" id="KW-0539">Nucleus</keyword>
<feature type="compositionally biased region" description="Basic and acidic residues" evidence="5">
    <location>
        <begin position="44"/>
        <end position="76"/>
    </location>
</feature>
<dbReference type="PANTHER" id="PTHR46754">
    <property type="entry name" value="MKI67 FHA DOMAIN-INTERACTING NUCLEOLAR PHOSPHOPROTEIN"/>
    <property type="match status" value="1"/>
</dbReference>
<evidence type="ECO:0000256" key="4">
    <source>
        <dbReference type="PROSITE-ProRule" id="PRU00176"/>
    </source>
</evidence>
<dbReference type="OMA" id="YLAHIPH"/>
<dbReference type="GO" id="GO:0005730">
    <property type="term" value="C:nucleolus"/>
    <property type="evidence" value="ECO:0007669"/>
    <property type="project" value="UniProtKB-SubCell"/>
</dbReference>
<evidence type="ECO:0000313" key="8">
    <source>
        <dbReference type="RefSeq" id="XP_026497012.2"/>
    </source>
</evidence>
<dbReference type="InterPro" id="IPR035979">
    <property type="entry name" value="RBD_domain_sf"/>
</dbReference>
<accession>A0A8B8IKT0</accession>
<feature type="region of interest" description="Disordered" evidence="5">
    <location>
        <begin position="25"/>
        <end position="78"/>
    </location>
</feature>
<dbReference type="SMART" id="SM00360">
    <property type="entry name" value="RRM"/>
    <property type="match status" value="1"/>
</dbReference>
<dbReference type="CDD" id="cd12307">
    <property type="entry name" value="RRM_NIFK_like"/>
    <property type="match status" value="1"/>
</dbReference>
<dbReference type="Pfam" id="PF00076">
    <property type="entry name" value="RRM_1"/>
    <property type="match status" value="1"/>
</dbReference>
<protein>
    <submittedName>
        <fullName evidence="8">MKI67 FHA domain-interacting nucleolar phosphoprotein</fullName>
    </submittedName>
</protein>
<evidence type="ECO:0000256" key="1">
    <source>
        <dbReference type="ARBA" id="ARBA00004604"/>
    </source>
</evidence>
<dbReference type="Gene3D" id="3.30.70.330">
    <property type="match status" value="1"/>
</dbReference>
<dbReference type="InterPro" id="IPR000504">
    <property type="entry name" value="RRM_dom"/>
</dbReference>
<keyword evidence="2 4" id="KW-0694">RNA-binding</keyword>
<proteinExistence type="predicted"/>
<dbReference type="GeneID" id="113401349"/>
<feature type="compositionally biased region" description="Acidic residues" evidence="5">
    <location>
        <begin position="357"/>
        <end position="371"/>
    </location>
</feature>
<dbReference type="OrthoDB" id="21467at2759"/>
<sequence length="498" mass="57490">MEESVALDSSKQKQFVKSVRGIKKLLKKKSKKSVTSDTGNKTVPIEKPEPTKKIKSEKKPKLEKNKKKTSLEEKKPKTFKKREKRGLVYLAHIPHGFYEHQMTEYFKQFGVVTNARVIRSSRTGNSKGYAFVEFKEPSVAEIVAETMNNYLMGKRLLKAVYIPPEKQKLHALRKNWNNQNNPARDHTLKMKRALNADKTDQEELLVAEKLLSSLSNNKKKLKVLGIDYDFFMPVDVPEGLKEKVEKVEDKVKEVSSNTGIESKKKIKVEEKITKTKQKKIKNEPTENKNNIVSLKKENNKNKKQQNKNKNNIKSNENQPEKKNLVQGVDIKNQTNKQQKLKVIELKADDFININNSDNDDDDDSVDFDSDEFEKMIENDDDEDVDDEDVDDEDVDDEDVDDEDVDDEDVEDLSEADESDDLNKKVIQTKHINKKIMPIVSQRDYSTSKTTLKNKQGKEIPKVMAEKRKKVIIAPVTSKKAKFEKQNKKTLNKVIKKRK</sequence>
<organism evidence="7 8">
    <name type="scientific">Vanessa tameamea</name>
    <name type="common">Kamehameha butterfly</name>
    <dbReference type="NCBI Taxonomy" id="334116"/>
    <lineage>
        <taxon>Eukaryota</taxon>
        <taxon>Metazoa</taxon>
        <taxon>Ecdysozoa</taxon>
        <taxon>Arthropoda</taxon>
        <taxon>Hexapoda</taxon>
        <taxon>Insecta</taxon>
        <taxon>Pterygota</taxon>
        <taxon>Neoptera</taxon>
        <taxon>Endopterygota</taxon>
        <taxon>Lepidoptera</taxon>
        <taxon>Glossata</taxon>
        <taxon>Ditrysia</taxon>
        <taxon>Papilionoidea</taxon>
        <taxon>Nymphalidae</taxon>
        <taxon>Nymphalinae</taxon>
        <taxon>Vanessa</taxon>
    </lineage>
</organism>
<keyword evidence="7" id="KW-1185">Reference proteome</keyword>
<evidence type="ECO:0000313" key="7">
    <source>
        <dbReference type="Proteomes" id="UP001652626"/>
    </source>
</evidence>
<evidence type="ECO:0000256" key="3">
    <source>
        <dbReference type="ARBA" id="ARBA00023242"/>
    </source>
</evidence>
<feature type="domain" description="RRM" evidence="6">
    <location>
        <begin position="86"/>
        <end position="164"/>
    </location>
</feature>
<feature type="compositionally biased region" description="Acidic residues" evidence="5">
    <location>
        <begin position="378"/>
        <end position="419"/>
    </location>
</feature>
<gene>
    <name evidence="8" type="primary">LOC113401349</name>
</gene>
<evidence type="ECO:0000259" key="6">
    <source>
        <dbReference type="PROSITE" id="PS50102"/>
    </source>
</evidence>
<dbReference type="PROSITE" id="PS50102">
    <property type="entry name" value="RRM"/>
    <property type="match status" value="1"/>
</dbReference>
<name>A0A8B8IKT0_VANTA</name>
<feature type="compositionally biased region" description="Low complexity" evidence="5">
    <location>
        <begin position="307"/>
        <end position="317"/>
    </location>
</feature>
<dbReference type="InterPro" id="IPR012677">
    <property type="entry name" value="Nucleotide-bd_a/b_plait_sf"/>
</dbReference>
<dbReference type="SUPFAM" id="SSF54928">
    <property type="entry name" value="RNA-binding domain, RBD"/>
    <property type="match status" value="1"/>
</dbReference>
<evidence type="ECO:0000256" key="5">
    <source>
        <dbReference type="SAM" id="MobiDB-lite"/>
    </source>
</evidence>
<dbReference type="RefSeq" id="XP_026497012.2">
    <property type="nucleotide sequence ID" value="XM_026641227.2"/>
</dbReference>
<comment type="subcellular location">
    <subcellularLocation>
        <location evidence="1">Nucleus</location>
        <location evidence="1">Nucleolus</location>
    </subcellularLocation>
</comment>
<evidence type="ECO:0000256" key="2">
    <source>
        <dbReference type="ARBA" id="ARBA00022884"/>
    </source>
</evidence>
<feature type="region of interest" description="Disordered" evidence="5">
    <location>
        <begin position="352"/>
        <end position="421"/>
    </location>
</feature>
<reference evidence="8" key="1">
    <citation type="submission" date="2025-08" db="UniProtKB">
        <authorList>
            <consortium name="RefSeq"/>
        </authorList>
    </citation>
    <scope>IDENTIFICATION</scope>
    <source>
        <tissue evidence="8">Whole body</tissue>
    </source>
</reference>